<dbReference type="EMBL" id="CP015136">
    <property type="protein sequence ID" value="AMY11806.1"/>
    <property type="molecule type" value="Genomic_DNA"/>
</dbReference>
<evidence type="ECO:0000256" key="2">
    <source>
        <dbReference type="ARBA" id="ARBA00009321"/>
    </source>
</evidence>
<keyword evidence="8" id="KW-1185">Reference proteome</keyword>
<dbReference type="EC" id="5.4.99.9" evidence="7"/>
<dbReference type="STRING" id="1855912.LuPra_05071"/>
<evidence type="ECO:0000313" key="7">
    <source>
        <dbReference type="EMBL" id="AMY11806.1"/>
    </source>
</evidence>
<dbReference type="KEGG" id="abac:LuPra_05071"/>
<reference evidence="8" key="2">
    <citation type="submission" date="2016-04" db="EMBL/GenBank/DDBJ databases">
        <title>First Complete Genome Sequence of a Subdivision 6 Acidobacterium.</title>
        <authorList>
            <person name="Huang S."/>
            <person name="Vieira S."/>
            <person name="Bunk B."/>
            <person name="Riedel T."/>
            <person name="Sproeer C."/>
            <person name="Overmann J."/>
        </authorList>
    </citation>
    <scope>NUCLEOTIDE SEQUENCE [LARGE SCALE GENOMIC DNA]</scope>
    <source>
        <strain evidence="8">DSM 100886 HEG_-6_39</strain>
    </source>
</reference>
<evidence type="ECO:0000259" key="6">
    <source>
        <dbReference type="Pfam" id="PF03275"/>
    </source>
</evidence>
<dbReference type="InterPro" id="IPR015899">
    <property type="entry name" value="UDP-GalPyranose_mutase_C"/>
</dbReference>
<dbReference type="Pfam" id="PF03275">
    <property type="entry name" value="GLF"/>
    <property type="match status" value="1"/>
</dbReference>
<dbReference type="SUPFAM" id="SSF51971">
    <property type="entry name" value="Nucleotide-binding domain"/>
    <property type="match status" value="1"/>
</dbReference>
<dbReference type="PANTHER" id="PTHR21197">
    <property type="entry name" value="UDP-GALACTOPYRANOSE MUTASE"/>
    <property type="match status" value="1"/>
</dbReference>
<reference evidence="7 8" key="1">
    <citation type="journal article" date="2016" name="Genome Announc.">
        <title>First Complete Genome Sequence of a Subdivision 6 Acidobacterium Strain.</title>
        <authorList>
            <person name="Huang S."/>
            <person name="Vieira S."/>
            <person name="Bunk B."/>
            <person name="Riedel T."/>
            <person name="Sproer C."/>
            <person name="Overmann J."/>
        </authorList>
    </citation>
    <scope>NUCLEOTIDE SEQUENCE [LARGE SCALE GENOMIC DNA]</scope>
    <source>
        <strain evidence="8">DSM 100886 HEG_-6_39</strain>
    </source>
</reference>
<sequence length="380" mass="43598">MAFDYLIVGAGFAGSVLAERLARVADKRVLLIDKRSHIGGNAYDHYDDAGVHVHRYGPHIFHTNAREVFDYLSRFTEWRPYEHRVRASVDGQLLPIPINLDTVNRLYGLNLSSPEVEGFFSAAAERCDKITTSEDVIVNRVGRELYEKFFRNYTRKQWGMDPSELDAQVTARVPVRTNRDDRYFTDTYQAMPRAGYTRMFERMLAHRNIKVMLNTSYAEIADEISYGELIYTGPIDEFFGYRYGKLPYRSLRFQFETIETPQAQPVAVINYPNHHPYTRTTEFKHLTGQVHPKTTIVYEYPQAEGDPYYPVPKPENALLYQQYKALADAAVSVHFVGRLATYKYYNMDQVTAQALTLFAKLASVPRAERAALPEAEGAVA</sequence>
<dbReference type="PANTHER" id="PTHR21197:SF0">
    <property type="entry name" value="UDP-GALACTOPYRANOSE MUTASE"/>
    <property type="match status" value="1"/>
</dbReference>
<protein>
    <submittedName>
        <fullName evidence="7">UDP-galactopyranose mutase</fullName>
        <ecNumber evidence="7">5.4.99.9</ecNumber>
    </submittedName>
</protein>
<accession>A0A143PTZ5</accession>
<dbReference type="PATRIC" id="fig|1813736.3.peg.5327"/>
<dbReference type="AlphaFoldDB" id="A0A143PTZ5"/>
<evidence type="ECO:0000256" key="1">
    <source>
        <dbReference type="ARBA" id="ARBA00001974"/>
    </source>
</evidence>
<dbReference type="GO" id="GO:0008767">
    <property type="term" value="F:UDP-galactopyranose mutase activity"/>
    <property type="evidence" value="ECO:0007669"/>
    <property type="project" value="UniProtKB-EC"/>
</dbReference>
<dbReference type="OrthoDB" id="9769600at2"/>
<evidence type="ECO:0000256" key="3">
    <source>
        <dbReference type="ARBA" id="ARBA00022630"/>
    </source>
</evidence>
<gene>
    <name evidence="7" type="primary">rfbD</name>
    <name evidence="7" type="ORF">LuPra_05071</name>
</gene>
<organism evidence="7 8">
    <name type="scientific">Luteitalea pratensis</name>
    <dbReference type="NCBI Taxonomy" id="1855912"/>
    <lineage>
        <taxon>Bacteria</taxon>
        <taxon>Pseudomonadati</taxon>
        <taxon>Acidobacteriota</taxon>
        <taxon>Vicinamibacteria</taxon>
        <taxon>Vicinamibacterales</taxon>
        <taxon>Vicinamibacteraceae</taxon>
        <taxon>Luteitalea</taxon>
    </lineage>
</organism>
<comment type="cofactor">
    <cofactor evidence="1">
        <name>FAD</name>
        <dbReference type="ChEBI" id="CHEBI:57692"/>
    </cofactor>
</comment>
<dbReference type="GO" id="GO:0005829">
    <property type="term" value="C:cytosol"/>
    <property type="evidence" value="ECO:0007669"/>
    <property type="project" value="TreeGrafter"/>
</dbReference>
<name>A0A143PTZ5_LUTPR</name>
<keyword evidence="5 7" id="KW-0413">Isomerase</keyword>
<dbReference type="Gene3D" id="3.40.50.720">
    <property type="entry name" value="NAD(P)-binding Rossmann-like Domain"/>
    <property type="match status" value="3"/>
</dbReference>
<dbReference type="NCBIfam" id="TIGR00031">
    <property type="entry name" value="UDP-GALP_mutase"/>
    <property type="match status" value="1"/>
</dbReference>
<dbReference type="GO" id="GO:0050660">
    <property type="term" value="F:flavin adenine dinucleotide binding"/>
    <property type="evidence" value="ECO:0007669"/>
    <property type="project" value="TreeGrafter"/>
</dbReference>
<evidence type="ECO:0000256" key="4">
    <source>
        <dbReference type="ARBA" id="ARBA00022827"/>
    </source>
</evidence>
<dbReference type="FunFam" id="3.40.50.720:FF:000397">
    <property type="entry name" value="UDP-galactopyranose mutase"/>
    <property type="match status" value="1"/>
</dbReference>
<comment type="similarity">
    <text evidence="2">Belongs to the UDP-galactopyranose/dTDP-fucopyranose mutase family.</text>
</comment>
<dbReference type="InterPro" id="IPR004379">
    <property type="entry name" value="UDP-GALP_mutase"/>
</dbReference>
<dbReference type="Pfam" id="PF13450">
    <property type="entry name" value="NAD_binding_8"/>
    <property type="match status" value="1"/>
</dbReference>
<dbReference type="SUPFAM" id="SSF54373">
    <property type="entry name" value="FAD-linked reductases, C-terminal domain"/>
    <property type="match status" value="1"/>
</dbReference>
<evidence type="ECO:0000256" key="5">
    <source>
        <dbReference type="ARBA" id="ARBA00023235"/>
    </source>
</evidence>
<keyword evidence="4" id="KW-0274">FAD</keyword>
<dbReference type="Proteomes" id="UP000076079">
    <property type="component" value="Chromosome"/>
</dbReference>
<proteinExistence type="inferred from homology"/>
<keyword evidence="3" id="KW-0285">Flavoprotein</keyword>
<evidence type="ECO:0000313" key="8">
    <source>
        <dbReference type="Proteomes" id="UP000076079"/>
    </source>
</evidence>
<feature type="domain" description="UDP-galactopyranose mutase C-terminal" evidence="6">
    <location>
        <begin position="148"/>
        <end position="344"/>
    </location>
</feature>
<dbReference type="RefSeq" id="WP_110173322.1">
    <property type="nucleotide sequence ID" value="NZ_CP015136.1"/>
</dbReference>